<dbReference type="HOGENOM" id="CLU_032666_0_0_1"/>
<organism evidence="3 4">
    <name type="scientific">Phanerochaete carnosa (strain HHB-10118-sp)</name>
    <name type="common">White-rot fungus</name>
    <name type="synonym">Peniophora carnosa</name>
    <dbReference type="NCBI Taxonomy" id="650164"/>
    <lineage>
        <taxon>Eukaryota</taxon>
        <taxon>Fungi</taxon>
        <taxon>Dikarya</taxon>
        <taxon>Basidiomycota</taxon>
        <taxon>Agaricomycotina</taxon>
        <taxon>Agaricomycetes</taxon>
        <taxon>Polyporales</taxon>
        <taxon>Phanerochaetaceae</taxon>
        <taxon>Phanerochaete</taxon>
    </lineage>
</organism>
<feature type="domain" description="DnaJ homologue subfamily C member 28 conserved" evidence="2">
    <location>
        <begin position="259"/>
        <end position="329"/>
    </location>
</feature>
<protein>
    <recommendedName>
        <fullName evidence="2">DnaJ homologue subfamily C member 28 conserved domain-containing protein</fullName>
    </recommendedName>
</protein>
<dbReference type="PANTHER" id="PTHR39394">
    <property type="entry name" value="YALI0E31793P"/>
    <property type="match status" value="1"/>
</dbReference>
<proteinExistence type="predicted"/>
<evidence type="ECO:0000313" key="4">
    <source>
        <dbReference type="Proteomes" id="UP000008370"/>
    </source>
</evidence>
<dbReference type="OrthoDB" id="547796at2759"/>
<dbReference type="KEGG" id="pco:PHACADRAFT_115422"/>
<dbReference type="GeneID" id="18907738"/>
<reference evidence="3 4" key="1">
    <citation type="journal article" date="2012" name="BMC Genomics">
        <title>Comparative genomics of the white-rot fungi, Phanerochaete carnosa and P. chrysosporium, to elucidate the genetic basis of the distinct wood types they colonize.</title>
        <authorList>
            <person name="Suzuki H."/>
            <person name="MacDonald J."/>
            <person name="Syed K."/>
            <person name="Salamov A."/>
            <person name="Hori C."/>
            <person name="Aerts A."/>
            <person name="Henrissat B."/>
            <person name="Wiebenga A."/>
            <person name="vanKuyk P.A."/>
            <person name="Barry K."/>
            <person name="Lindquist E."/>
            <person name="LaButti K."/>
            <person name="Lapidus A."/>
            <person name="Lucas S."/>
            <person name="Coutinho P."/>
            <person name="Gong Y."/>
            <person name="Samejima M."/>
            <person name="Mahadevan R."/>
            <person name="Abou-Zaid M."/>
            <person name="de Vries R.P."/>
            <person name="Igarashi K."/>
            <person name="Yadav J.S."/>
            <person name="Grigoriev I.V."/>
            <person name="Master E.R."/>
        </authorList>
    </citation>
    <scope>NUCLEOTIDE SEQUENCE [LARGE SCALE GENOMIC DNA]</scope>
    <source>
        <strain evidence="3 4">HHB-10118-sp</strain>
    </source>
</reference>
<accession>K5WLE8</accession>
<evidence type="ECO:0000313" key="3">
    <source>
        <dbReference type="EMBL" id="EKM60009.1"/>
    </source>
</evidence>
<dbReference type="InterPro" id="IPR018961">
    <property type="entry name" value="DnaJ_homolog_subfam-C_membr-28"/>
</dbReference>
<dbReference type="EMBL" id="JH930469">
    <property type="protein sequence ID" value="EKM60009.1"/>
    <property type="molecule type" value="Genomic_DNA"/>
</dbReference>
<name>K5WLE8_PHACS</name>
<evidence type="ECO:0000256" key="1">
    <source>
        <dbReference type="SAM" id="MobiDB-lite"/>
    </source>
</evidence>
<dbReference type="InParanoid" id="K5WLE8"/>
<keyword evidence="4" id="KW-1185">Reference proteome</keyword>
<gene>
    <name evidence="3" type="ORF">PHACADRAFT_115422</name>
</gene>
<evidence type="ECO:0000259" key="2">
    <source>
        <dbReference type="Pfam" id="PF09350"/>
    </source>
</evidence>
<dbReference type="RefSeq" id="XP_007392557.1">
    <property type="nucleotide sequence ID" value="XM_007392495.1"/>
</dbReference>
<feature type="compositionally biased region" description="Polar residues" evidence="1">
    <location>
        <begin position="450"/>
        <end position="459"/>
    </location>
</feature>
<feature type="compositionally biased region" description="Polar residues" evidence="1">
    <location>
        <begin position="182"/>
        <end position="191"/>
    </location>
</feature>
<dbReference type="Pfam" id="PF09350">
    <property type="entry name" value="DJC28_CD"/>
    <property type="match status" value="1"/>
</dbReference>
<feature type="region of interest" description="Disordered" evidence="1">
    <location>
        <begin position="437"/>
        <end position="459"/>
    </location>
</feature>
<dbReference type="AlphaFoldDB" id="K5WLE8"/>
<dbReference type="Proteomes" id="UP000008370">
    <property type="component" value="Unassembled WGS sequence"/>
</dbReference>
<dbReference type="PANTHER" id="PTHR39394:SF1">
    <property type="entry name" value="DNAJ HOMOLOGUE SUBFAMILY C MEMBER 28 CONSERVED DOMAIN-CONTAINING PROTEIN"/>
    <property type="match status" value="1"/>
</dbReference>
<sequence>MRAIQASVLPNSRRTLYNPLKSTYRTYANGAPAQRGYRASAKLFADAANEETELAEQAARANKLEALRSKHENWTGDESMQDAVLRMLVDKYKPMRGGPIRTADEKLKKAPPRVEPVDPAVLHSYGSPEASEQAVVQTSWGASSNRSLADVPLLPAVEGHQPWHTTFTIPSHARSSVKYGNIPSSSATSRLPPNPELLDEKARRKLRENKKRTEQAGRLQSARESTLDYRLGIKAGAKVAHDSVRPRANPTGMKGWASLVEDRIERARQEGRFDKIEGRGQPLKQFVEERNPFIGREEFLLNRLVQRQGAAPPWVDIQQELESALKSFRDVLRQSWTRRAIRMLTLEQPASLLSNITVEKILTFRDTEWEARERAYHSAALEEVNSLVRKFNGMAPYAVRRGHYALEVELERIYKDSAEDILSGIAERVRAGTAGRRRSSRAAWDDENRGSAQSAGDTSWSPMRLRDFLRDWLASFMKR</sequence>
<feature type="region of interest" description="Disordered" evidence="1">
    <location>
        <begin position="176"/>
        <end position="197"/>
    </location>
</feature>